<dbReference type="InterPro" id="IPR013783">
    <property type="entry name" value="Ig-like_fold"/>
</dbReference>
<organism evidence="1 2">
    <name type="scientific">Bacillus mycoides</name>
    <dbReference type="NCBI Taxonomy" id="1405"/>
    <lineage>
        <taxon>Bacteria</taxon>
        <taxon>Bacillati</taxon>
        <taxon>Bacillota</taxon>
        <taxon>Bacilli</taxon>
        <taxon>Bacillales</taxon>
        <taxon>Bacillaceae</taxon>
        <taxon>Bacillus</taxon>
        <taxon>Bacillus cereus group</taxon>
    </lineage>
</organism>
<evidence type="ECO:0000313" key="1">
    <source>
        <dbReference type="EMBL" id="ARJ25187.1"/>
    </source>
</evidence>
<dbReference type="Proteomes" id="UP000192932">
    <property type="component" value="Chromosome"/>
</dbReference>
<proteinExistence type="predicted"/>
<name>A0A1W6AH46_BACMY</name>
<dbReference type="AlphaFoldDB" id="A0A1W6AH46"/>
<reference evidence="1 2" key="1">
    <citation type="submission" date="2017-04" db="EMBL/GenBank/DDBJ databases">
        <title>The Characteristic of a Fine Plant Growth-Promoting Rhizobacteria Bacillus mycoides Gnyt1 and its Whole Genome Sequencing Analysis.</title>
        <authorList>
            <person name="Li J.H."/>
            <person name="Yao T."/>
        </authorList>
    </citation>
    <scope>NUCLEOTIDE SEQUENCE [LARGE SCALE GENOMIC DNA]</scope>
    <source>
        <strain evidence="1 2">Gnyt1</strain>
    </source>
</reference>
<evidence type="ECO:0008006" key="3">
    <source>
        <dbReference type="Google" id="ProtNLM"/>
    </source>
</evidence>
<dbReference type="Gene3D" id="2.60.40.10">
    <property type="entry name" value="Immunoglobulins"/>
    <property type="match status" value="1"/>
</dbReference>
<sequence length="67" mass="6936">MYDGDMKEYQVFRNGKQVGTSSTASYKDTGLTGDTTYSYQVIAVGNNGLSSTLSAGLAVKTAVSAGT</sequence>
<dbReference type="InterPro" id="IPR036116">
    <property type="entry name" value="FN3_sf"/>
</dbReference>
<dbReference type="CDD" id="cd00063">
    <property type="entry name" value="FN3"/>
    <property type="match status" value="1"/>
</dbReference>
<evidence type="ECO:0000313" key="2">
    <source>
        <dbReference type="Proteomes" id="UP000192932"/>
    </source>
</evidence>
<gene>
    <name evidence="1" type="ORF">B7492_22535</name>
</gene>
<dbReference type="EMBL" id="CP020743">
    <property type="protein sequence ID" value="ARJ25187.1"/>
    <property type="molecule type" value="Genomic_DNA"/>
</dbReference>
<dbReference type="InterPro" id="IPR003961">
    <property type="entry name" value="FN3_dom"/>
</dbReference>
<accession>A0A1W6AH46</accession>
<dbReference type="SUPFAM" id="SSF49265">
    <property type="entry name" value="Fibronectin type III"/>
    <property type="match status" value="1"/>
</dbReference>
<protein>
    <recommendedName>
        <fullName evidence="3">Fibronectin type-III domain-containing protein</fullName>
    </recommendedName>
</protein>